<evidence type="ECO:0000256" key="1">
    <source>
        <dbReference type="SAM" id="MobiDB-lite"/>
    </source>
</evidence>
<feature type="region of interest" description="Disordered" evidence="1">
    <location>
        <begin position="88"/>
        <end position="136"/>
    </location>
</feature>
<accession>A0ABT5CDK2</accession>
<name>A0ABT5CDK2_9BACT</name>
<dbReference type="Proteomes" id="UP001217485">
    <property type="component" value="Unassembled WGS sequence"/>
</dbReference>
<evidence type="ECO:0000256" key="2">
    <source>
        <dbReference type="SAM" id="SignalP"/>
    </source>
</evidence>
<keyword evidence="4" id="KW-1185">Reference proteome</keyword>
<organism evidence="3 4">
    <name type="scientific">Sorangium atrum</name>
    <dbReference type="NCBI Taxonomy" id="2995308"/>
    <lineage>
        <taxon>Bacteria</taxon>
        <taxon>Pseudomonadati</taxon>
        <taxon>Myxococcota</taxon>
        <taxon>Polyangia</taxon>
        <taxon>Polyangiales</taxon>
        <taxon>Polyangiaceae</taxon>
        <taxon>Sorangium</taxon>
    </lineage>
</organism>
<evidence type="ECO:0000313" key="4">
    <source>
        <dbReference type="Proteomes" id="UP001217485"/>
    </source>
</evidence>
<reference evidence="3 4" key="1">
    <citation type="submission" date="2023-01" db="EMBL/GenBank/DDBJ databases">
        <title>Minimal conservation of predation-associated metabolite biosynthetic gene clusters underscores biosynthetic potential of Myxococcota including descriptions for ten novel species: Archangium lansinium sp. nov., Myxococcus landrumus sp. nov., Nannocystis bai.</title>
        <authorList>
            <person name="Ahearne A."/>
            <person name="Stevens C."/>
            <person name="Dowd S."/>
        </authorList>
    </citation>
    <scope>NUCLEOTIDE SEQUENCE [LARGE SCALE GENOMIC DNA]</scope>
    <source>
        <strain evidence="3 4">WIWO2</strain>
    </source>
</reference>
<dbReference type="RefSeq" id="WP_272102015.1">
    <property type="nucleotide sequence ID" value="NZ_JAQNDK010000005.1"/>
</dbReference>
<feature type="chain" id="PRO_5046036340" evidence="2">
    <location>
        <begin position="29"/>
        <end position="136"/>
    </location>
</feature>
<feature type="compositionally biased region" description="Gly residues" evidence="1">
    <location>
        <begin position="97"/>
        <end position="136"/>
    </location>
</feature>
<sequence>MRTLPPRMASLLLLALAPLVLQSAACHVDEGTTALCNNNLDGDQGIENDPAGCYQLPSCVVNGQLSAPEECCKNAEGLVNPECVKGYASRTSSASSGGDGGSGGNGGSGGSGGSGDAGGSGGAGGAGGSGGGGSGG</sequence>
<dbReference type="EMBL" id="JAQNDK010000005">
    <property type="protein sequence ID" value="MDC0683864.1"/>
    <property type="molecule type" value="Genomic_DNA"/>
</dbReference>
<gene>
    <name evidence="3" type="ORF">POL72_39430</name>
</gene>
<feature type="signal peptide" evidence="2">
    <location>
        <begin position="1"/>
        <end position="28"/>
    </location>
</feature>
<evidence type="ECO:0000313" key="3">
    <source>
        <dbReference type="EMBL" id="MDC0683864.1"/>
    </source>
</evidence>
<keyword evidence="2" id="KW-0732">Signal</keyword>
<comment type="caution">
    <text evidence="3">The sequence shown here is derived from an EMBL/GenBank/DDBJ whole genome shotgun (WGS) entry which is preliminary data.</text>
</comment>
<proteinExistence type="predicted"/>
<protein>
    <submittedName>
        <fullName evidence="3">Uncharacterized protein</fullName>
    </submittedName>
</protein>